<gene>
    <name evidence="3" type="ORF">HYH03_002513</name>
</gene>
<evidence type="ECO:0000313" key="4">
    <source>
        <dbReference type="Proteomes" id="UP000612055"/>
    </source>
</evidence>
<evidence type="ECO:0000313" key="3">
    <source>
        <dbReference type="EMBL" id="KAG2499568.1"/>
    </source>
</evidence>
<proteinExistence type="predicted"/>
<comment type="caution">
    <text evidence="3">The sequence shown here is derived from an EMBL/GenBank/DDBJ whole genome shotgun (WGS) entry which is preliminary data.</text>
</comment>
<evidence type="ECO:0000256" key="2">
    <source>
        <dbReference type="SAM" id="MobiDB-lite"/>
    </source>
</evidence>
<keyword evidence="1" id="KW-0175">Coiled coil</keyword>
<accession>A0A835YE43</accession>
<sequence length="478" mass="51125">MAAAAAHPIGPDPNLKQALASIYEHSAGFLNGTDGSEVNYAELFSLLEGDAYMGDEDAAAATSSGSHPISPQGSAGSPLVVPASTPIPPLLPVPAPSTTGPAPSSKRTSRGGQRAADRDRDTARDTGVDTSKRTREGGATAAAKGGKQAQVKELEAIAAQKSADLERLQRENEELKFKQKLLEKVVVVRDHQLKVMKGHLELLPQPWCNQQQPGVSACSAGGLCRGSGTDGSGPLSAAEQIRTQPGACLFGSADVVLPDVNVEMFRTLGKQQLIDGWKHFLSEVSIPLLALETNSDDEAAASKLRQLAAEVSFMLKHASLLAPDTMMVAMQTHLETMELAAPEPEHWRHVLRTLELTPTQTAELVAVYRLFEKLMASIHAERRHINAHLAKGLEAQHSEARFATAQTTVSPECEVLQMLQRSMRREKAAHLLLRGYTYGATLTALQFVKLGVYCYPHMPDANPLLGALAELVAAGDAP</sequence>
<feature type="compositionally biased region" description="Low complexity" evidence="2">
    <location>
        <begin position="96"/>
        <end position="114"/>
    </location>
</feature>
<feature type="compositionally biased region" description="Low complexity" evidence="2">
    <location>
        <begin position="137"/>
        <end position="149"/>
    </location>
</feature>
<feature type="coiled-coil region" evidence="1">
    <location>
        <begin position="151"/>
        <end position="185"/>
    </location>
</feature>
<feature type="region of interest" description="Disordered" evidence="2">
    <location>
        <begin position="57"/>
        <end position="149"/>
    </location>
</feature>
<dbReference type="OrthoDB" id="542755at2759"/>
<reference evidence="3" key="1">
    <citation type="journal article" date="2020" name="bioRxiv">
        <title>Comparative genomics of Chlamydomonas.</title>
        <authorList>
            <person name="Craig R.J."/>
            <person name="Hasan A.R."/>
            <person name="Ness R.W."/>
            <person name="Keightley P.D."/>
        </authorList>
    </citation>
    <scope>NUCLEOTIDE SEQUENCE</scope>
    <source>
        <strain evidence="3">CCAP 11/70</strain>
    </source>
</reference>
<feature type="compositionally biased region" description="Pro residues" evidence="2">
    <location>
        <begin position="85"/>
        <end position="95"/>
    </location>
</feature>
<feature type="compositionally biased region" description="Basic and acidic residues" evidence="2">
    <location>
        <begin position="115"/>
        <end position="136"/>
    </location>
</feature>
<evidence type="ECO:0008006" key="5">
    <source>
        <dbReference type="Google" id="ProtNLM"/>
    </source>
</evidence>
<name>A0A835YE43_9CHLO</name>
<dbReference type="EMBL" id="JAEHOE010000006">
    <property type="protein sequence ID" value="KAG2499568.1"/>
    <property type="molecule type" value="Genomic_DNA"/>
</dbReference>
<keyword evidence="4" id="KW-1185">Reference proteome</keyword>
<feature type="compositionally biased region" description="Polar residues" evidence="2">
    <location>
        <begin position="61"/>
        <end position="75"/>
    </location>
</feature>
<organism evidence="3 4">
    <name type="scientific">Edaphochlamys debaryana</name>
    <dbReference type="NCBI Taxonomy" id="47281"/>
    <lineage>
        <taxon>Eukaryota</taxon>
        <taxon>Viridiplantae</taxon>
        <taxon>Chlorophyta</taxon>
        <taxon>core chlorophytes</taxon>
        <taxon>Chlorophyceae</taxon>
        <taxon>CS clade</taxon>
        <taxon>Chlamydomonadales</taxon>
        <taxon>Chlamydomonadales incertae sedis</taxon>
        <taxon>Edaphochlamys</taxon>
    </lineage>
</organism>
<dbReference type="AlphaFoldDB" id="A0A835YE43"/>
<evidence type="ECO:0000256" key="1">
    <source>
        <dbReference type="SAM" id="Coils"/>
    </source>
</evidence>
<dbReference type="Proteomes" id="UP000612055">
    <property type="component" value="Unassembled WGS sequence"/>
</dbReference>
<protein>
    <recommendedName>
        <fullName evidence="5">BZIP domain-containing protein</fullName>
    </recommendedName>
</protein>